<proteinExistence type="predicted"/>
<accession>A0A0F9IZY6</accession>
<reference evidence="1" key="1">
    <citation type="journal article" date="2015" name="Nature">
        <title>Complex archaea that bridge the gap between prokaryotes and eukaryotes.</title>
        <authorList>
            <person name="Spang A."/>
            <person name="Saw J.H."/>
            <person name="Jorgensen S.L."/>
            <person name="Zaremba-Niedzwiedzka K."/>
            <person name="Martijn J."/>
            <person name="Lind A.E."/>
            <person name="van Eijk R."/>
            <person name="Schleper C."/>
            <person name="Guy L."/>
            <person name="Ettema T.J."/>
        </authorList>
    </citation>
    <scope>NUCLEOTIDE SEQUENCE</scope>
</reference>
<feature type="non-terminal residue" evidence="1">
    <location>
        <position position="1"/>
    </location>
</feature>
<gene>
    <name evidence="1" type="ORF">LCGC14_1816620</name>
</gene>
<comment type="caution">
    <text evidence="1">The sequence shown here is derived from an EMBL/GenBank/DDBJ whole genome shotgun (WGS) entry which is preliminary data.</text>
</comment>
<dbReference type="AlphaFoldDB" id="A0A0F9IZY6"/>
<dbReference type="InterPro" id="IPR038475">
    <property type="entry name" value="RecG_C_sf"/>
</dbReference>
<organism evidence="1">
    <name type="scientific">marine sediment metagenome</name>
    <dbReference type="NCBI Taxonomy" id="412755"/>
    <lineage>
        <taxon>unclassified sequences</taxon>
        <taxon>metagenomes</taxon>
        <taxon>ecological metagenomes</taxon>
    </lineage>
</organism>
<dbReference type="Pfam" id="PF13749">
    <property type="entry name" value="HATPase_c_4"/>
    <property type="match status" value="1"/>
</dbReference>
<evidence type="ECO:0000313" key="1">
    <source>
        <dbReference type="EMBL" id="KKL99215.1"/>
    </source>
</evidence>
<dbReference type="EMBL" id="LAZR01017729">
    <property type="protein sequence ID" value="KKL99215.1"/>
    <property type="molecule type" value="Genomic_DNA"/>
</dbReference>
<dbReference type="PANTHER" id="PTHR30595">
    <property type="entry name" value="GLPR-RELATED TRANSCRIPTIONAL REPRESSOR"/>
    <property type="match status" value="1"/>
</dbReference>
<dbReference type="Gene3D" id="3.30.565.60">
    <property type="match status" value="1"/>
</dbReference>
<dbReference type="PANTHER" id="PTHR30595:SF6">
    <property type="entry name" value="SCHLAFEN ALBA-2 DOMAIN-CONTAINING PROTEIN"/>
    <property type="match status" value="1"/>
</dbReference>
<protein>
    <submittedName>
        <fullName evidence="1">Uncharacterized protein</fullName>
    </submittedName>
</protein>
<dbReference type="Gene3D" id="1.10.10.10">
    <property type="entry name" value="Winged helix-like DNA-binding domain superfamily/Winged helix DNA-binding domain"/>
    <property type="match status" value="1"/>
</dbReference>
<name>A0A0F9IZY6_9ZZZZ</name>
<dbReference type="InterPro" id="IPR036390">
    <property type="entry name" value="WH_DNA-bd_sf"/>
</dbReference>
<dbReference type="InterPro" id="IPR036388">
    <property type="entry name" value="WH-like_DNA-bd_sf"/>
</dbReference>
<dbReference type="SUPFAM" id="SSF46785">
    <property type="entry name" value="Winged helix' DNA-binding domain"/>
    <property type="match status" value="1"/>
</dbReference>
<sequence>FDDRIVVQSPGSLPQGVTIENLEKECKRRNDSICQRLFEMGYVEAWGMGIDIMNREMRAAGLPQPVYEDTGASFIVTLIGPGEKWMAQEAKLPEGLSERQRQAVEYIMEKGSITNREYRELTGLGREYTRKELRDMVAHGILIRKGGGRSVHYVLVVD</sequence>